<evidence type="ECO:0000313" key="4">
    <source>
        <dbReference type="Proteomes" id="UP000177894"/>
    </source>
</evidence>
<dbReference type="Proteomes" id="UP000177894">
    <property type="component" value="Chromosome"/>
</dbReference>
<dbReference type="InterPro" id="IPR004365">
    <property type="entry name" value="NA-bd_OB_tRNA"/>
</dbReference>
<dbReference type="Gene3D" id="1.10.150.870">
    <property type="match status" value="1"/>
</dbReference>
<dbReference type="CDD" id="cd04485">
    <property type="entry name" value="DnaE_OBF"/>
    <property type="match status" value="1"/>
</dbReference>
<feature type="domain" description="OB" evidence="1">
    <location>
        <begin position="223"/>
        <end position="298"/>
    </location>
</feature>
<reference evidence="3 4" key="1">
    <citation type="submission" date="2016-10" db="EMBL/GenBank/DDBJ databases">
        <title>Complete Genome Sequence of Acetogen Clostridium formicoaceticum ATCC 27076.</title>
        <authorList>
            <person name="Bao T."/>
            <person name="Cheng C."/>
            <person name="Zhao J."/>
            <person name="Yang S.-T."/>
            <person name="Wang J."/>
            <person name="Wang M."/>
        </authorList>
    </citation>
    <scope>NUCLEOTIDE SEQUENCE [LARGE SCALE GENOMIC DNA]</scope>
    <source>
        <strain evidence="3 4">ATCC 27076</strain>
    </source>
</reference>
<proteinExistence type="predicted"/>
<feature type="domain" description="DNA polymerase helix-hairpin-helix motif" evidence="2">
    <location>
        <begin position="26"/>
        <end position="115"/>
    </location>
</feature>
<evidence type="ECO:0000259" key="1">
    <source>
        <dbReference type="Pfam" id="PF01336"/>
    </source>
</evidence>
<keyword evidence="4" id="KW-1185">Reference proteome</keyword>
<dbReference type="PANTHER" id="PTHR32294:SF0">
    <property type="entry name" value="DNA POLYMERASE III SUBUNIT ALPHA"/>
    <property type="match status" value="1"/>
</dbReference>
<dbReference type="PANTHER" id="PTHR32294">
    <property type="entry name" value="DNA POLYMERASE III SUBUNIT ALPHA"/>
    <property type="match status" value="1"/>
</dbReference>
<evidence type="ECO:0008006" key="5">
    <source>
        <dbReference type="Google" id="ProtNLM"/>
    </source>
</evidence>
<dbReference type="InterPro" id="IPR029460">
    <property type="entry name" value="DNAPol_HHH"/>
</dbReference>
<dbReference type="RefSeq" id="WP_070963686.1">
    <property type="nucleotide sequence ID" value="NZ_CP020559.1"/>
</dbReference>
<dbReference type="Pfam" id="PF01336">
    <property type="entry name" value="tRNA_anti-codon"/>
    <property type="match status" value="1"/>
</dbReference>
<sequence length="376" mass="42977">MAALLTSVMGNTPKVGQYIQDCKRMGIEVLPPDINKSYSTFTVEEGKIRFGLAAVKNVGVNMIETMVQTRKEKGEFISFSDFCQKVDAKDLNKRAVESLIKCGAFDSLKIYRAQLMGVYESLLDSINQDKRRKIQGQLGLFDMTGDTSFSFKKDPLPNIKEFDDKIKLNMEKEILGLYISGHPLAEFQQELKYFTSMNSSTINEIMENPQETEHKDGEKIIVGGMVLEKVTKTTRNNKLMAFIVLEDLLGTMECIIFPNIFSQHMDLIQEGNLIIIEGTLSLKDEENPKILTNTIKPLTKMQTQKLYIKIKEKSDMVLLHKAKNICKKYHGNVPLYIYIEKDNKVLRADRDLWVKLNHDLIQELSQIFGKESVKIK</sequence>
<accession>A0ABM6EPL4</accession>
<organism evidence="3 4">
    <name type="scientific">Clostridium formicaceticum</name>
    <dbReference type="NCBI Taxonomy" id="1497"/>
    <lineage>
        <taxon>Bacteria</taxon>
        <taxon>Bacillati</taxon>
        <taxon>Bacillota</taxon>
        <taxon>Clostridia</taxon>
        <taxon>Eubacteriales</taxon>
        <taxon>Clostridiaceae</taxon>
        <taxon>Clostridium</taxon>
    </lineage>
</organism>
<dbReference type="Pfam" id="PF14579">
    <property type="entry name" value="HHH_6"/>
    <property type="match status" value="1"/>
</dbReference>
<evidence type="ECO:0000259" key="2">
    <source>
        <dbReference type="Pfam" id="PF14579"/>
    </source>
</evidence>
<evidence type="ECO:0000313" key="3">
    <source>
        <dbReference type="EMBL" id="AOY74756.1"/>
    </source>
</evidence>
<name>A0ABM6EPL4_9CLOT</name>
<gene>
    <name evidence="3" type="ORF">BJL90_01570</name>
</gene>
<protein>
    <recommendedName>
        <fullName evidence="5">DNA polymerase III subunit alpha</fullName>
    </recommendedName>
</protein>
<dbReference type="InterPro" id="IPR004805">
    <property type="entry name" value="DnaE2/DnaE/PolC"/>
</dbReference>
<dbReference type="EMBL" id="CP017603">
    <property type="protein sequence ID" value="AOY74756.1"/>
    <property type="molecule type" value="Genomic_DNA"/>
</dbReference>
<dbReference type="Gene3D" id="2.40.50.140">
    <property type="entry name" value="Nucleic acid-binding proteins"/>
    <property type="match status" value="1"/>
</dbReference>
<dbReference type="InterPro" id="IPR012340">
    <property type="entry name" value="NA-bd_OB-fold"/>
</dbReference>